<accession>A0ACC2XTA9</accession>
<sequence length="209" mass="23607">MEEHHHPTPHGEEMENGAVIQENGQEASPPHNNEPVLDNVVDDNKPHERSRPTPPTLRIPPTEILARSSEIEQTHAPDSPTTMLITTLRDELMTLTDQSTVLNSKLIASLDRVANLEDTVYQKTSAEEHKDKLIQELERAKAQWEESMNTGLLVERKSVKEEMQRLVDGLVEEERRRGSAEEGRQRVENEVDDLSATLFEQVSPVKVVG</sequence>
<proteinExistence type="predicted"/>
<name>A0ACC2XTA9_9TREE</name>
<reference evidence="1" key="1">
    <citation type="submission" date="2023-04" db="EMBL/GenBank/DDBJ databases">
        <title>Draft Genome sequencing of Naganishia species isolated from polar environments using Oxford Nanopore Technology.</title>
        <authorList>
            <person name="Leo P."/>
            <person name="Venkateswaran K."/>
        </authorList>
    </citation>
    <scope>NUCLEOTIDE SEQUENCE</scope>
    <source>
        <strain evidence="1">DBVPG 5303</strain>
    </source>
</reference>
<comment type="caution">
    <text evidence="1">The sequence shown here is derived from an EMBL/GenBank/DDBJ whole genome shotgun (WGS) entry which is preliminary data.</text>
</comment>
<protein>
    <submittedName>
        <fullName evidence="1">Uncharacterized protein</fullName>
    </submittedName>
</protein>
<dbReference type="Proteomes" id="UP001234202">
    <property type="component" value="Unassembled WGS sequence"/>
</dbReference>
<gene>
    <name evidence="1" type="ORF">QFC24_001445</name>
</gene>
<evidence type="ECO:0000313" key="1">
    <source>
        <dbReference type="EMBL" id="KAJ9127207.1"/>
    </source>
</evidence>
<dbReference type="EMBL" id="JASBWV010000003">
    <property type="protein sequence ID" value="KAJ9127207.1"/>
    <property type="molecule type" value="Genomic_DNA"/>
</dbReference>
<keyword evidence="2" id="KW-1185">Reference proteome</keyword>
<organism evidence="1 2">
    <name type="scientific">Naganishia onofrii</name>
    <dbReference type="NCBI Taxonomy" id="1851511"/>
    <lineage>
        <taxon>Eukaryota</taxon>
        <taxon>Fungi</taxon>
        <taxon>Dikarya</taxon>
        <taxon>Basidiomycota</taxon>
        <taxon>Agaricomycotina</taxon>
        <taxon>Tremellomycetes</taxon>
        <taxon>Filobasidiales</taxon>
        <taxon>Filobasidiaceae</taxon>
        <taxon>Naganishia</taxon>
    </lineage>
</organism>
<evidence type="ECO:0000313" key="2">
    <source>
        <dbReference type="Proteomes" id="UP001234202"/>
    </source>
</evidence>